<dbReference type="PRINTS" id="PR01414">
    <property type="entry name" value="CCMBBIOGNSIS"/>
</dbReference>
<dbReference type="GO" id="GO:0005886">
    <property type="term" value="C:plasma membrane"/>
    <property type="evidence" value="ECO:0007669"/>
    <property type="project" value="UniProtKB-SubCell"/>
</dbReference>
<evidence type="ECO:0000256" key="5">
    <source>
        <dbReference type="ARBA" id="ARBA00022448"/>
    </source>
</evidence>
<dbReference type="GO" id="GO:0017004">
    <property type="term" value="P:cytochrome complex assembly"/>
    <property type="evidence" value="ECO:0007669"/>
    <property type="project" value="UniProtKB-KW"/>
</dbReference>
<evidence type="ECO:0000256" key="6">
    <source>
        <dbReference type="ARBA" id="ARBA00022475"/>
    </source>
</evidence>
<comment type="subcellular location">
    <subcellularLocation>
        <location evidence="2">Cell inner membrane</location>
        <topology evidence="2">Multi-pass membrane protein</topology>
    </subcellularLocation>
</comment>
<dbReference type="GO" id="GO:1903607">
    <property type="term" value="P:cytochrome c biosynthetic process"/>
    <property type="evidence" value="ECO:0007669"/>
    <property type="project" value="TreeGrafter"/>
</dbReference>
<dbReference type="EMBL" id="QKVK01000003">
    <property type="protein sequence ID" value="PZF77169.1"/>
    <property type="molecule type" value="Genomic_DNA"/>
</dbReference>
<dbReference type="InterPro" id="IPR026031">
    <property type="entry name" value="Cyt_c_CcmB_bac"/>
</dbReference>
<keyword evidence="8 13" id="KW-0812">Transmembrane</keyword>
<name>A0A2W2BLM1_9HYPH</name>
<keyword evidence="10 13" id="KW-1133">Transmembrane helix</keyword>
<dbReference type="PIRSF" id="PIRSF002764">
    <property type="entry name" value="CcmB"/>
    <property type="match status" value="1"/>
</dbReference>
<gene>
    <name evidence="14" type="primary">ccmB</name>
    <name evidence="14" type="ORF">DK847_07510</name>
</gene>
<comment type="function">
    <text evidence="1 12">Required for the export of heme to the periplasm for the biogenesis of c-type cytochromes.</text>
</comment>
<accession>A0A2W2BLM1</accession>
<keyword evidence="6 12" id="KW-1003">Cell membrane</keyword>
<evidence type="ECO:0000256" key="3">
    <source>
        <dbReference type="ARBA" id="ARBA00010544"/>
    </source>
</evidence>
<organism evidence="14 15">
    <name type="scientific">Aestuariivirga litoralis</name>
    <dbReference type="NCBI Taxonomy" id="2650924"/>
    <lineage>
        <taxon>Bacteria</taxon>
        <taxon>Pseudomonadati</taxon>
        <taxon>Pseudomonadota</taxon>
        <taxon>Alphaproteobacteria</taxon>
        <taxon>Hyphomicrobiales</taxon>
        <taxon>Aestuariivirgaceae</taxon>
        <taxon>Aestuariivirga</taxon>
    </lineage>
</organism>
<evidence type="ECO:0000256" key="1">
    <source>
        <dbReference type="ARBA" id="ARBA00002442"/>
    </source>
</evidence>
<evidence type="ECO:0000256" key="12">
    <source>
        <dbReference type="PIRNR" id="PIRNR002764"/>
    </source>
</evidence>
<keyword evidence="7 12" id="KW-0997">Cell inner membrane</keyword>
<evidence type="ECO:0000256" key="8">
    <source>
        <dbReference type="ARBA" id="ARBA00022692"/>
    </source>
</evidence>
<evidence type="ECO:0000256" key="2">
    <source>
        <dbReference type="ARBA" id="ARBA00004429"/>
    </source>
</evidence>
<evidence type="ECO:0000256" key="13">
    <source>
        <dbReference type="SAM" id="Phobius"/>
    </source>
</evidence>
<dbReference type="RefSeq" id="WP_111197423.1">
    <property type="nucleotide sequence ID" value="NZ_QKVK01000003.1"/>
</dbReference>
<dbReference type="Proteomes" id="UP000248795">
    <property type="component" value="Unassembled WGS sequence"/>
</dbReference>
<dbReference type="PANTHER" id="PTHR30070">
    <property type="entry name" value="HEME EXPORTER PROTEIN B"/>
    <property type="match status" value="1"/>
</dbReference>
<comment type="similarity">
    <text evidence="3 12">Belongs to the CcmB/CycW/HelB family.</text>
</comment>
<dbReference type="GO" id="GO:0015232">
    <property type="term" value="F:heme transmembrane transporter activity"/>
    <property type="evidence" value="ECO:0007669"/>
    <property type="project" value="InterPro"/>
</dbReference>
<keyword evidence="11 12" id="KW-0472">Membrane</keyword>
<feature type="transmembrane region" description="Helical" evidence="13">
    <location>
        <begin position="21"/>
        <end position="40"/>
    </location>
</feature>
<feature type="transmembrane region" description="Helical" evidence="13">
    <location>
        <begin position="99"/>
        <end position="120"/>
    </location>
</feature>
<evidence type="ECO:0000256" key="4">
    <source>
        <dbReference type="ARBA" id="ARBA00016452"/>
    </source>
</evidence>
<keyword evidence="15" id="KW-1185">Reference proteome</keyword>
<reference evidence="15" key="1">
    <citation type="submission" date="2018-06" db="EMBL/GenBank/DDBJ databases">
        <title>Aestuariibacter litoralis strain KCTC 52945T.</title>
        <authorList>
            <person name="Li X."/>
            <person name="Salam N."/>
            <person name="Li J.-L."/>
            <person name="Chen Y.-M."/>
            <person name="Yang Z.-W."/>
            <person name="Zhang L.-Y."/>
            <person name="Han M.-X."/>
            <person name="Xiao M."/>
            <person name="Li W.-J."/>
        </authorList>
    </citation>
    <scope>NUCLEOTIDE SEQUENCE [LARGE SCALE GENOMIC DNA]</scope>
    <source>
        <strain evidence="15">KCTC 52945</strain>
    </source>
</reference>
<evidence type="ECO:0000313" key="15">
    <source>
        <dbReference type="Proteomes" id="UP000248795"/>
    </source>
</evidence>
<dbReference type="NCBIfam" id="TIGR01190">
    <property type="entry name" value="ccmB"/>
    <property type="match status" value="1"/>
</dbReference>
<evidence type="ECO:0000256" key="7">
    <source>
        <dbReference type="ARBA" id="ARBA00022519"/>
    </source>
</evidence>
<dbReference type="PANTHER" id="PTHR30070:SF1">
    <property type="entry name" value="CYTOCHROME C BIOGENESIS B-RELATED"/>
    <property type="match status" value="1"/>
</dbReference>
<sequence length="221" mass="22744">MNLILALIRRDLTLTLRQGGGVGTALGFFLCVVVLLPIGIGPDQALLARIAPGALWISLLLSVLLSADRIYQQDYEDGSLDIMTMGPVPFEMVALAKSVAHWLSTSLPLAIAAPILGFLVNLEPEAILPLAIAMVVGSIALSLIASIGAAVTVGLRRGGLLVSILVLPLYVPVLIFGLSASQPNAAPGLTAASLLILGAIALVSLVVSPLASAAALRSYLK</sequence>
<feature type="transmembrane region" description="Helical" evidence="13">
    <location>
        <begin position="192"/>
        <end position="216"/>
    </location>
</feature>
<comment type="caution">
    <text evidence="14">The sequence shown here is derived from an EMBL/GenBank/DDBJ whole genome shotgun (WGS) entry which is preliminary data.</text>
</comment>
<evidence type="ECO:0000256" key="9">
    <source>
        <dbReference type="ARBA" id="ARBA00022748"/>
    </source>
</evidence>
<evidence type="ECO:0000256" key="11">
    <source>
        <dbReference type="ARBA" id="ARBA00023136"/>
    </source>
</evidence>
<keyword evidence="9 12" id="KW-0201">Cytochrome c-type biogenesis</keyword>
<feature type="transmembrane region" description="Helical" evidence="13">
    <location>
        <begin position="46"/>
        <end position="65"/>
    </location>
</feature>
<evidence type="ECO:0000256" key="10">
    <source>
        <dbReference type="ARBA" id="ARBA00022989"/>
    </source>
</evidence>
<evidence type="ECO:0000313" key="14">
    <source>
        <dbReference type="EMBL" id="PZF77169.1"/>
    </source>
</evidence>
<dbReference type="InterPro" id="IPR003544">
    <property type="entry name" value="Cyt_c_biogenesis_CcmB"/>
</dbReference>
<feature type="transmembrane region" description="Helical" evidence="13">
    <location>
        <begin position="160"/>
        <end position="180"/>
    </location>
</feature>
<keyword evidence="5 12" id="KW-0813">Transport</keyword>
<dbReference type="Pfam" id="PF03379">
    <property type="entry name" value="CcmB"/>
    <property type="match status" value="1"/>
</dbReference>
<protein>
    <recommendedName>
        <fullName evidence="4 12">Heme exporter protein B</fullName>
    </recommendedName>
</protein>
<dbReference type="AlphaFoldDB" id="A0A2W2BLM1"/>
<feature type="transmembrane region" description="Helical" evidence="13">
    <location>
        <begin position="126"/>
        <end position="153"/>
    </location>
</feature>
<proteinExistence type="inferred from homology"/>